<evidence type="ECO:0000313" key="2">
    <source>
        <dbReference type="EnsemblMetazoa" id="tetur07g00360.1"/>
    </source>
</evidence>
<dbReference type="EnsemblMetazoa" id="tetur07g00360.1">
    <property type="protein sequence ID" value="tetur07g00360.1"/>
    <property type="gene ID" value="tetur07g00360"/>
</dbReference>
<dbReference type="EMBL" id="CAEY01001871">
    <property type="status" value="NOT_ANNOTATED_CDS"/>
    <property type="molecule type" value="Genomic_DNA"/>
</dbReference>
<accession>T1K880</accession>
<dbReference type="Proteomes" id="UP000015104">
    <property type="component" value="Unassembled WGS sequence"/>
</dbReference>
<sequence length="105" mass="12222">MVDNERITFELLLRPPVRPCLPAKPRAAPTPALPPPARPPPARPPVPFRLVRIKWTSEVIYDEIFHDDRHQLSLEGWNFQIKFAYHLDDYQLSSNHSSMLYIQGH</sequence>
<evidence type="ECO:0000256" key="1">
    <source>
        <dbReference type="SAM" id="MobiDB-lite"/>
    </source>
</evidence>
<reference evidence="2" key="2">
    <citation type="submission" date="2015-06" db="UniProtKB">
        <authorList>
            <consortium name="EnsemblMetazoa"/>
        </authorList>
    </citation>
    <scope>IDENTIFICATION</scope>
</reference>
<feature type="compositionally biased region" description="Low complexity" evidence="1">
    <location>
        <begin position="21"/>
        <end position="30"/>
    </location>
</feature>
<feature type="compositionally biased region" description="Pro residues" evidence="1">
    <location>
        <begin position="31"/>
        <end position="42"/>
    </location>
</feature>
<keyword evidence="3" id="KW-1185">Reference proteome</keyword>
<dbReference type="AlphaFoldDB" id="T1K880"/>
<organism evidence="2 3">
    <name type="scientific">Tetranychus urticae</name>
    <name type="common">Two-spotted spider mite</name>
    <dbReference type="NCBI Taxonomy" id="32264"/>
    <lineage>
        <taxon>Eukaryota</taxon>
        <taxon>Metazoa</taxon>
        <taxon>Ecdysozoa</taxon>
        <taxon>Arthropoda</taxon>
        <taxon>Chelicerata</taxon>
        <taxon>Arachnida</taxon>
        <taxon>Acari</taxon>
        <taxon>Acariformes</taxon>
        <taxon>Trombidiformes</taxon>
        <taxon>Prostigmata</taxon>
        <taxon>Eleutherengona</taxon>
        <taxon>Raphignathae</taxon>
        <taxon>Tetranychoidea</taxon>
        <taxon>Tetranychidae</taxon>
        <taxon>Tetranychus</taxon>
    </lineage>
</organism>
<evidence type="ECO:0000313" key="3">
    <source>
        <dbReference type="Proteomes" id="UP000015104"/>
    </source>
</evidence>
<proteinExistence type="predicted"/>
<name>T1K880_TETUR</name>
<protein>
    <submittedName>
        <fullName evidence="2">Uncharacterized protein</fullName>
    </submittedName>
</protein>
<reference evidence="3" key="1">
    <citation type="submission" date="2011-08" db="EMBL/GenBank/DDBJ databases">
        <authorList>
            <person name="Rombauts S."/>
        </authorList>
    </citation>
    <scope>NUCLEOTIDE SEQUENCE</scope>
    <source>
        <strain evidence="3">London</strain>
    </source>
</reference>
<feature type="region of interest" description="Disordered" evidence="1">
    <location>
        <begin position="21"/>
        <end position="42"/>
    </location>
</feature>
<dbReference type="HOGENOM" id="CLU_2239989_0_0_1"/>